<keyword evidence="5" id="KW-1185">Reference proteome</keyword>
<reference evidence="4" key="1">
    <citation type="submission" date="2022-11" db="EMBL/GenBank/DDBJ databases">
        <authorList>
            <person name="Kikuchi T."/>
        </authorList>
    </citation>
    <scope>NUCLEOTIDE SEQUENCE</scope>
    <source>
        <strain evidence="4">PS1010</strain>
    </source>
</reference>
<dbReference type="InterPro" id="IPR001304">
    <property type="entry name" value="C-type_lectin-like"/>
</dbReference>
<evidence type="ECO:0000259" key="3">
    <source>
        <dbReference type="SMART" id="SM00034"/>
    </source>
</evidence>
<sequence length="304" mass="34234">MKPWLLLLPIILLLSISEVVSRKYDCDSYDDSGDSSYSNSNSDESSDSDESDDLQSDTEKHHHNHIHNHNHNHQNTHKPKSTKTTRKPHTHKPKPHTHKPKPHTHKPKPRTKPPKRHPPRPKVWICPAGWNKVSRTRGHWCIHVFAGTLNVTDARNQCKRYGAVLSGVENEQERNLIHSAGIKILRALNQNIRQGSVWIGAQRRAACRGAAKKNAAGCVPWAPNAFEWTDGFTTGKKMFRFRPAQPDYLRDAQAHVYMHIIDMLVGSAGATPGSLDDIQGSIKSSTVNLQYVRGYACGRRATLK</sequence>
<feature type="signal peptide" evidence="2">
    <location>
        <begin position="1"/>
        <end position="21"/>
    </location>
</feature>
<dbReference type="SMART" id="SM00034">
    <property type="entry name" value="CLECT"/>
    <property type="match status" value="1"/>
</dbReference>
<gene>
    <name evidence="4" type="ORF">CAMP_LOCUS8162</name>
</gene>
<dbReference type="InterPro" id="IPR016187">
    <property type="entry name" value="CTDL_fold"/>
</dbReference>
<name>A0A9P1N2K4_9PELO</name>
<comment type="caution">
    <text evidence="4">The sequence shown here is derived from an EMBL/GenBank/DDBJ whole genome shotgun (WGS) entry which is preliminary data.</text>
</comment>
<dbReference type="OrthoDB" id="5807131at2759"/>
<organism evidence="4 5">
    <name type="scientific">Caenorhabditis angaria</name>
    <dbReference type="NCBI Taxonomy" id="860376"/>
    <lineage>
        <taxon>Eukaryota</taxon>
        <taxon>Metazoa</taxon>
        <taxon>Ecdysozoa</taxon>
        <taxon>Nematoda</taxon>
        <taxon>Chromadorea</taxon>
        <taxon>Rhabditida</taxon>
        <taxon>Rhabditina</taxon>
        <taxon>Rhabditomorpha</taxon>
        <taxon>Rhabditoidea</taxon>
        <taxon>Rhabditidae</taxon>
        <taxon>Peloderinae</taxon>
        <taxon>Caenorhabditis</taxon>
    </lineage>
</organism>
<dbReference type="Gene3D" id="3.10.100.10">
    <property type="entry name" value="Mannose-Binding Protein A, subunit A"/>
    <property type="match status" value="1"/>
</dbReference>
<dbReference type="InterPro" id="IPR016186">
    <property type="entry name" value="C-type_lectin-like/link_sf"/>
</dbReference>
<dbReference type="PANTHER" id="PTHR23124">
    <property type="entry name" value="C-TYPE LECTIN DOMAIN-CONTAINING PROTEIN-RELATED-RELATED"/>
    <property type="match status" value="1"/>
</dbReference>
<dbReference type="Proteomes" id="UP001152747">
    <property type="component" value="Unassembled WGS sequence"/>
</dbReference>
<accession>A0A9P1N2K4</accession>
<keyword evidence="2" id="KW-0732">Signal</keyword>
<feature type="compositionally biased region" description="Low complexity" evidence="1">
    <location>
        <begin position="34"/>
        <end position="43"/>
    </location>
</feature>
<evidence type="ECO:0000313" key="4">
    <source>
        <dbReference type="EMBL" id="CAI5445525.1"/>
    </source>
</evidence>
<dbReference type="CDD" id="cd00037">
    <property type="entry name" value="CLECT"/>
    <property type="match status" value="1"/>
</dbReference>
<feature type="compositionally biased region" description="Acidic residues" evidence="1">
    <location>
        <begin position="44"/>
        <end position="56"/>
    </location>
</feature>
<protein>
    <recommendedName>
        <fullName evidence="3">C-type lectin domain-containing protein</fullName>
    </recommendedName>
</protein>
<dbReference type="SUPFAM" id="SSF56436">
    <property type="entry name" value="C-type lectin-like"/>
    <property type="match status" value="1"/>
</dbReference>
<feature type="region of interest" description="Disordered" evidence="1">
    <location>
        <begin position="26"/>
        <end position="123"/>
    </location>
</feature>
<evidence type="ECO:0000313" key="5">
    <source>
        <dbReference type="Proteomes" id="UP001152747"/>
    </source>
</evidence>
<evidence type="ECO:0000256" key="1">
    <source>
        <dbReference type="SAM" id="MobiDB-lite"/>
    </source>
</evidence>
<feature type="domain" description="C-type lectin" evidence="3">
    <location>
        <begin position="126"/>
        <end position="298"/>
    </location>
</feature>
<dbReference type="AlphaFoldDB" id="A0A9P1N2K4"/>
<dbReference type="EMBL" id="CANHGI010000003">
    <property type="protein sequence ID" value="CAI5445525.1"/>
    <property type="molecule type" value="Genomic_DNA"/>
</dbReference>
<feature type="compositionally biased region" description="Basic residues" evidence="1">
    <location>
        <begin position="61"/>
        <end position="120"/>
    </location>
</feature>
<feature type="chain" id="PRO_5040378913" description="C-type lectin domain-containing protein" evidence="2">
    <location>
        <begin position="22"/>
        <end position="304"/>
    </location>
</feature>
<proteinExistence type="predicted"/>
<evidence type="ECO:0000256" key="2">
    <source>
        <dbReference type="SAM" id="SignalP"/>
    </source>
</evidence>